<gene>
    <name evidence="2" type="ORF">g.68192</name>
</gene>
<dbReference type="AlphaFoldDB" id="A0A1D2AF06"/>
<dbReference type="EMBL" id="GDKF01000850">
    <property type="protein sequence ID" value="JAT77772.1"/>
    <property type="molecule type" value="Transcribed_RNA"/>
</dbReference>
<protein>
    <submittedName>
        <fullName evidence="2">Uncharacterized protein</fullName>
    </submittedName>
</protein>
<feature type="compositionally biased region" description="Low complexity" evidence="1">
    <location>
        <begin position="43"/>
        <end position="63"/>
    </location>
</feature>
<accession>A0A1D2AF06</accession>
<feature type="compositionally biased region" description="Basic residues" evidence="1">
    <location>
        <begin position="144"/>
        <end position="156"/>
    </location>
</feature>
<feature type="compositionally biased region" description="Low complexity" evidence="1">
    <location>
        <begin position="220"/>
        <end position="239"/>
    </location>
</feature>
<evidence type="ECO:0000313" key="2">
    <source>
        <dbReference type="EMBL" id="JAT77772.1"/>
    </source>
</evidence>
<feature type="region of interest" description="Disordered" evidence="1">
    <location>
        <begin position="184"/>
        <end position="266"/>
    </location>
</feature>
<feature type="region of interest" description="Disordered" evidence="1">
    <location>
        <begin position="43"/>
        <end position="163"/>
    </location>
</feature>
<evidence type="ECO:0000256" key="1">
    <source>
        <dbReference type="SAM" id="MobiDB-lite"/>
    </source>
</evidence>
<feature type="compositionally biased region" description="Low complexity" evidence="1">
    <location>
        <begin position="120"/>
        <end position="130"/>
    </location>
</feature>
<sequence>MKLPGFCVPNSPAVMIREGSLLESCNGDLACAAGHDCSWHSRAPAPLPASRPHAQPGAGPAAQRRGHVSSQPGPGQHVCLQGRRAGLAGTQEQRSQCRHGARRLPRQRAGQGAERGTPALGPQRRPVLPQRPRDLLPAGAGPRHGSRRRHAGRKSWRGGQARARARRDLEAFAFKLRHALRCAGPERPGPLPGLQPPHAGEGQQAALRRRVVGGQQVAAPQRSRQPGGARRGGPAPRQGCAQRGVHGTLHIRRDERSSGGGGCPGCRRCHERGAVQGGAQRGAGGSGVDVKGNQRSCELRGAQRAQRGVVRQGRACIRHPARHPCQRRYGAWFNDRRRIRRHRARAVGIRAGREGHQRLQAGDE</sequence>
<reference evidence="2" key="1">
    <citation type="submission" date="2015-08" db="EMBL/GenBank/DDBJ databases">
        <authorList>
            <person name="Babu N.S."/>
            <person name="Beckwith C.J."/>
            <person name="Beseler K.G."/>
            <person name="Brison A."/>
            <person name="Carone J.V."/>
            <person name="Caskin T.P."/>
            <person name="Diamond M."/>
            <person name="Durham M.E."/>
            <person name="Foxe J.M."/>
            <person name="Go M."/>
            <person name="Henderson B.A."/>
            <person name="Jones I.B."/>
            <person name="McGettigan J.A."/>
            <person name="Micheletti S.J."/>
            <person name="Nasrallah M.E."/>
            <person name="Ortiz D."/>
            <person name="Piller C.R."/>
            <person name="Privatt S.R."/>
            <person name="Schneider S.L."/>
            <person name="Sharp S."/>
            <person name="Smith T.C."/>
            <person name="Stanton J.D."/>
            <person name="Ullery H.E."/>
            <person name="Wilson R.J."/>
            <person name="Serrano M.G."/>
            <person name="Buck G."/>
            <person name="Lee V."/>
            <person name="Wang Y."/>
            <person name="Carvalho R."/>
            <person name="Voegtly L."/>
            <person name="Shi R."/>
            <person name="Duckworth R."/>
            <person name="Johnson A."/>
            <person name="Loviza R."/>
            <person name="Walstead R."/>
            <person name="Shah Z."/>
            <person name="Kiflezghi M."/>
            <person name="Wade K."/>
            <person name="Ball S.L."/>
            <person name="Bradley K.W."/>
            <person name="Asai D.J."/>
            <person name="Bowman C.A."/>
            <person name="Russell D.A."/>
            <person name="Pope W.H."/>
            <person name="Jacobs-Sera D."/>
            <person name="Hendrix R.W."/>
            <person name="Hatfull G.F."/>
        </authorList>
    </citation>
    <scope>NUCLEOTIDE SEQUENCE</scope>
</reference>
<proteinExistence type="predicted"/>
<organism evidence="2">
    <name type="scientific">Auxenochlorella protothecoides</name>
    <name type="common">Green microalga</name>
    <name type="synonym">Chlorella protothecoides</name>
    <dbReference type="NCBI Taxonomy" id="3075"/>
    <lineage>
        <taxon>Eukaryota</taxon>
        <taxon>Viridiplantae</taxon>
        <taxon>Chlorophyta</taxon>
        <taxon>core chlorophytes</taxon>
        <taxon>Trebouxiophyceae</taxon>
        <taxon>Chlorellales</taxon>
        <taxon>Chlorellaceae</taxon>
        <taxon>Auxenochlorella</taxon>
    </lineage>
</organism>
<name>A0A1D2AF06_AUXPR</name>
<feature type="compositionally biased region" description="Basic residues" evidence="1">
    <location>
        <begin position="96"/>
        <end position="106"/>
    </location>
</feature>